<keyword evidence="7" id="KW-1185">Reference proteome</keyword>
<dbReference type="GO" id="GO:0006893">
    <property type="term" value="P:Golgi to plasma membrane transport"/>
    <property type="evidence" value="ECO:0007669"/>
    <property type="project" value="UniProtKB-UniRule"/>
</dbReference>
<comment type="similarity">
    <text evidence="1 4">Belongs to the SEC5 family.</text>
</comment>
<dbReference type="EMBL" id="MPUH01000796">
    <property type="protein sequence ID" value="OMJ73789.1"/>
    <property type="molecule type" value="Genomic_DNA"/>
</dbReference>
<evidence type="ECO:0000256" key="3">
    <source>
        <dbReference type="ARBA" id="ARBA00022483"/>
    </source>
</evidence>
<dbReference type="InterPro" id="IPR029175">
    <property type="entry name" value="EXOC2/Sec5"/>
</dbReference>
<gene>
    <name evidence="6" type="ORF">SteCoe_27466</name>
</gene>
<dbReference type="Proteomes" id="UP000187209">
    <property type="component" value="Unassembled WGS sequence"/>
</dbReference>
<dbReference type="GO" id="GO:0000145">
    <property type="term" value="C:exocyst"/>
    <property type="evidence" value="ECO:0007669"/>
    <property type="project" value="UniProtKB-UniRule"/>
</dbReference>
<feature type="domain" description="Exocyst complex component EXOC2/Sec5 N-terminal" evidence="5">
    <location>
        <begin position="550"/>
        <end position="853"/>
    </location>
</feature>
<dbReference type="PANTHER" id="PTHR13043">
    <property type="entry name" value="EXOCYST COMPLEX COMPONENT SEC5"/>
    <property type="match status" value="1"/>
</dbReference>
<feature type="domain" description="Exocyst complex component EXOC2/Sec5 N-terminal" evidence="5">
    <location>
        <begin position="208"/>
        <end position="438"/>
    </location>
</feature>
<protein>
    <recommendedName>
        <fullName evidence="4">Exocyst complex component</fullName>
    </recommendedName>
</protein>
<dbReference type="Pfam" id="PF15469">
    <property type="entry name" value="Sec5"/>
    <property type="match status" value="2"/>
</dbReference>
<organism evidence="6 7">
    <name type="scientific">Stentor coeruleus</name>
    <dbReference type="NCBI Taxonomy" id="5963"/>
    <lineage>
        <taxon>Eukaryota</taxon>
        <taxon>Sar</taxon>
        <taxon>Alveolata</taxon>
        <taxon>Ciliophora</taxon>
        <taxon>Postciliodesmatophora</taxon>
        <taxon>Heterotrichea</taxon>
        <taxon>Heterotrichida</taxon>
        <taxon>Stentoridae</taxon>
        <taxon>Stentor</taxon>
    </lineage>
</organism>
<comment type="function">
    <text evidence="4">Component of the exocyst complex involved in the docking of exocytic vesicles with fusion sites on the plasma membrane.</text>
</comment>
<name>A0A1R2BAJ7_9CILI</name>
<dbReference type="InterPro" id="IPR039481">
    <property type="entry name" value="EXOC2/Sec5_N_dom"/>
</dbReference>
<dbReference type="AlphaFoldDB" id="A0A1R2BAJ7"/>
<comment type="caution">
    <text evidence="6">The sequence shown here is derived from an EMBL/GenBank/DDBJ whole genome shotgun (WGS) entry which is preliminary data.</text>
</comment>
<dbReference type="OrthoDB" id="26242at2759"/>
<evidence type="ECO:0000256" key="2">
    <source>
        <dbReference type="ARBA" id="ARBA00022448"/>
    </source>
</evidence>
<dbReference type="GO" id="GO:0006887">
    <property type="term" value="P:exocytosis"/>
    <property type="evidence" value="ECO:0007669"/>
    <property type="project" value="UniProtKB-KW"/>
</dbReference>
<keyword evidence="4" id="KW-0653">Protein transport</keyword>
<reference evidence="6 7" key="1">
    <citation type="submission" date="2016-11" db="EMBL/GenBank/DDBJ databases">
        <title>The macronuclear genome of Stentor coeruleus: a giant cell with tiny introns.</title>
        <authorList>
            <person name="Slabodnick M."/>
            <person name="Ruby J.G."/>
            <person name="Reiff S.B."/>
            <person name="Swart E.C."/>
            <person name="Gosai S."/>
            <person name="Prabakaran S."/>
            <person name="Witkowska E."/>
            <person name="Larue G.E."/>
            <person name="Fisher S."/>
            <person name="Freeman R.M."/>
            <person name="Gunawardena J."/>
            <person name="Chu W."/>
            <person name="Stover N.A."/>
            <person name="Gregory B.D."/>
            <person name="Nowacki M."/>
            <person name="Derisi J."/>
            <person name="Roy S.W."/>
            <person name="Marshall W.F."/>
            <person name="Sood P."/>
        </authorList>
    </citation>
    <scope>NUCLEOTIDE SEQUENCE [LARGE SCALE GENOMIC DNA]</scope>
    <source>
        <strain evidence="6">WM001</strain>
    </source>
</reference>
<evidence type="ECO:0000259" key="5">
    <source>
        <dbReference type="Pfam" id="PF15469"/>
    </source>
</evidence>
<dbReference type="GO" id="GO:0015031">
    <property type="term" value="P:protein transport"/>
    <property type="evidence" value="ECO:0007669"/>
    <property type="project" value="UniProtKB-KW"/>
</dbReference>
<keyword evidence="2 4" id="KW-0813">Transport</keyword>
<sequence>MSNYDSIRELVGMLNLHARGKKMRALEVLEDFLFGQSLPALAYKDLQILLLGLEGMKGLMQSMGGENRIRKSLKNSSHYALQLIVKILNVPKWRQECTQILQTLDRLIVQQMKIDKHFKAADSSKSFAIYILCFKINKVKPTITPEILISRKNFRDRFLGWASKQKDEALEKLMESKEKPKSITDILGIKPYITIPGTVSAIVIDQLDISSPHFKPAIYIEKGHGIINPADFPKALENLRKTHTMKQNAMAKIISENSIIFGETRGFFEDLKANISIQLTSGPAFHAQKILYDSETSESSYLSPLLKQRAEMERIKRLIQLTSKYSYLFKLPNTLQAHLSRADIDSVIDAYQKHVVIIKTYAHLPVFSKVVKNLDVIISSVKTFILQEIRKNKRITFEAVNKAISNLSILEPRGDAKSDVVQVLYEVIDSYLENMWTRIDRQHELPWLIKESEENSSDIKLKQIAVENIIIRILEKVYVYIEIVCKLATQSPGKKIKRKMMKIANILIKKLNMSFFQDDPDEPIRLISIDEISVQIKKIVLILQVPSFLTFCEDFTISVVKTKFHILHLDITELWKDEIWSKDFENKHGTCIPRIFECIIFSAISNLKEKLPCFQENIVGHIAEGVGYCSLALLQAMKAALNSTAAVNEQVSKAQRTLLSLSNTEYLLRKVFPEATETLKNLLSTEIPTQGIDALNDAINQVSQFSEALKKFFIETKSAKIFKVIDEGITYNEEIIGIDANIIYKHLLAEKKEMKELRSYIFVVLGKLVKISHELNRKSPHLKSLIINAMIEEIGDLIRKVIQKNHRSLDEREVNQIWAEVEFYERFTSKFRCKSVEKCYHNLRKIWSKRQGLSKLVSESEIFSKELRSAKESLIGTELNKAKMMQNCLE</sequence>
<evidence type="ECO:0000313" key="6">
    <source>
        <dbReference type="EMBL" id="OMJ73789.1"/>
    </source>
</evidence>
<evidence type="ECO:0000256" key="4">
    <source>
        <dbReference type="RuleBase" id="RU365069"/>
    </source>
</evidence>
<comment type="subunit">
    <text evidence="4">Component of the exocyst complex.</text>
</comment>
<dbReference type="PANTHER" id="PTHR13043:SF1">
    <property type="entry name" value="EXOCYST COMPLEX COMPONENT 2"/>
    <property type="match status" value="1"/>
</dbReference>
<keyword evidence="3 4" id="KW-0268">Exocytosis</keyword>
<evidence type="ECO:0000313" key="7">
    <source>
        <dbReference type="Proteomes" id="UP000187209"/>
    </source>
</evidence>
<proteinExistence type="inferred from homology"/>
<evidence type="ECO:0000256" key="1">
    <source>
        <dbReference type="ARBA" id="ARBA00010578"/>
    </source>
</evidence>
<accession>A0A1R2BAJ7</accession>